<protein>
    <recommendedName>
        <fullName evidence="4">VRR-NUC domain-containing protein</fullName>
    </recommendedName>
</protein>
<keyword evidence="6" id="KW-1185">Reference proteome</keyword>
<dbReference type="OrthoDB" id="6706702at2"/>
<organism evidence="5 6">
    <name type="scientific">Eubacterium plexicaudatum ASF492</name>
    <dbReference type="NCBI Taxonomy" id="1235802"/>
    <lineage>
        <taxon>Bacteria</taxon>
        <taxon>Bacillati</taxon>
        <taxon>Bacillota</taxon>
        <taxon>Clostridia</taxon>
        <taxon>Eubacteriales</taxon>
        <taxon>Eubacteriaceae</taxon>
        <taxon>Eubacterium</taxon>
    </lineage>
</organism>
<dbReference type="InterPro" id="IPR011856">
    <property type="entry name" value="tRNA_endonuc-like_dom_sf"/>
</dbReference>
<dbReference type="eggNOG" id="ENOG5032Y88">
    <property type="taxonomic scope" value="Bacteria"/>
</dbReference>
<evidence type="ECO:0000259" key="4">
    <source>
        <dbReference type="SMART" id="SM00990"/>
    </source>
</evidence>
<keyword evidence="3" id="KW-0378">Hydrolase</keyword>
<dbReference type="STRING" id="1235802.C823_01500"/>
<dbReference type="GO" id="GO:0016788">
    <property type="term" value="F:hydrolase activity, acting on ester bonds"/>
    <property type="evidence" value="ECO:0007669"/>
    <property type="project" value="InterPro"/>
</dbReference>
<accession>N2AUY4</accession>
<dbReference type="Gene3D" id="3.40.1350.10">
    <property type="match status" value="1"/>
</dbReference>
<comment type="cofactor">
    <cofactor evidence="1">
        <name>Mg(2+)</name>
        <dbReference type="ChEBI" id="CHEBI:18420"/>
    </cofactor>
</comment>
<dbReference type="GO" id="GO:0004518">
    <property type="term" value="F:nuclease activity"/>
    <property type="evidence" value="ECO:0007669"/>
    <property type="project" value="UniProtKB-KW"/>
</dbReference>
<evidence type="ECO:0000256" key="3">
    <source>
        <dbReference type="ARBA" id="ARBA00022801"/>
    </source>
</evidence>
<feature type="domain" description="VRR-NUC" evidence="4">
    <location>
        <begin position="1"/>
        <end position="80"/>
    </location>
</feature>
<proteinExistence type="predicted"/>
<dbReference type="HOGENOM" id="CLU_161041_1_0_9"/>
<comment type="caution">
    <text evidence="5">The sequence shown here is derived from an EMBL/GenBank/DDBJ whole genome shotgun (WGS) entry which is preliminary data.</text>
</comment>
<sequence>MREKVIEKKLAEEVKRRGGLCEKWNSGTSGWPDRIVLLPDGKFGFVEVKAPGEEPRPLQLHRHKQLRQLGYKVYVLDDKDRIGEILDDIQTT</sequence>
<dbReference type="SMART" id="SM00990">
    <property type="entry name" value="VRR_NUC"/>
    <property type="match status" value="1"/>
</dbReference>
<dbReference type="GO" id="GO:0003676">
    <property type="term" value="F:nucleic acid binding"/>
    <property type="evidence" value="ECO:0007669"/>
    <property type="project" value="InterPro"/>
</dbReference>
<dbReference type="InterPro" id="IPR014883">
    <property type="entry name" value="VRR_NUC"/>
</dbReference>
<keyword evidence="2" id="KW-0540">Nuclease</keyword>
<dbReference type="Proteomes" id="UP000012589">
    <property type="component" value="Unassembled WGS sequence"/>
</dbReference>
<dbReference type="AlphaFoldDB" id="N2AUY4"/>
<evidence type="ECO:0000256" key="2">
    <source>
        <dbReference type="ARBA" id="ARBA00022722"/>
    </source>
</evidence>
<evidence type="ECO:0000313" key="5">
    <source>
        <dbReference type="EMBL" id="EMZ33082.1"/>
    </source>
</evidence>
<name>N2AUY4_9FIRM</name>
<dbReference type="Pfam" id="PF08774">
    <property type="entry name" value="VRR_NUC"/>
    <property type="match status" value="1"/>
</dbReference>
<evidence type="ECO:0000256" key="1">
    <source>
        <dbReference type="ARBA" id="ARBA00001946"/>
    </source>
</evidence>
<dbReference type="EMBL" id="AQFT01000041">
    <property type="protein sequence ID" value="EMZ33082.1"/>
    <property type="molecule type" value="Genomic_DNA"/>
</dbReference>
<gene>
    <name evidence="5" type="ORF">C823_01500</name>
</gene>
<reference evidence="5 6" key="1">
    <citation type="journal article" date="2014" name="Genome Announc.">
        <title>Draft genome sequences of the altered schaedler flora, a defined bacterial community from gnotobiotic mice.</title>
        <authorList>
            <person name="Wannemuehler M.J."/>
            <person name="Overstreet A.M."/>
            <person name="Ward D.V."/>
            <person name="Phillips G.J."/>
        </authorList>
    </citation>
    <scope>NUCLEOTIDE SEQUENCE [LARGE SCALE GENOMIC DNA]</scope>
    <source>
        <strain evidence="5 6">ASF492</strain>
    </source>
</reference>
<evidence type="ECO:0000313" key="6">
    <source>
        <dbReference type="Proteomes" id="UP000012589"/>
    </source>
</evidence>